<dbReference type="Gene3D" id="2.40.128.20">
    <property type="match status" value="1"/>
</dbReference>
<comment type="similarity">
    <text evidence="1">Belongs to the calycin superfamily. Fatty-acid binding protein (FABP) family.</text>
</comment>
<gene>
    <name evidence="3" type="ORF">BBAD15_g8340</name>
</gene>
<dbReference type="CDD" id="cd00742">
    <property type="entry name" value="FABP"/>
    <property type="match status" value="1"/>
</dbReference>
<accession>A0A0A2VFJ0</accession>
<evidence type="ECO:0000313" key="4">
    <source>
        <dbReference type="Proteomes" id="UP000030106"/>
    </source>
</evidence>
<protein>
    <submittedName>
        <fullName evidence="3">Fatty acid-binding protein</fullName>
    </submittedName>
</protein>
<dbReference type="PANTHER" id="PTHR11955">
    <property type="entry name" value="FATTY ACID BINDING PROTEIN"/>
    <property type="match status" value="1"/>
</dbReference>
<name>A0A0A2VFJ0_BEABA</name>
<sequence length="261" mass="29056">MQDVIIGKYRLSKTENFDAFLAEIGLGYIKRKLAQSTSPEITISRDGDRWTMVTSSALSTSQVSFVLGEDFAEDRQDGVSVTSRVTADENRSNTWTQTQKPGDGKDVTIVREFGDKELKVTSTVNGVTAHRVYSIRNAKVSPLYIISLKGDCSRMMLSDSKHITFSEQCPVTQLRHSFTFGRQALLSVIKMEEVATRIRHSSTSELGLSESRSRALTEMIFKVIAWEKGVTLQHPLLPEIGPYTSTKKRAASPLEKSSEAK</sequence>
<dbReference type="EMBL" id="ANFO01000827">
    <property type="protein sequence ID" value="KGQ06343.1"/>
    <property type="molecule type" value="Genomic_DNA"/>
</dbReference>
<feature type="domain" description="Cytosolic fatty-acid binding proteins" evidence="2">
    <location>
        <begin position="7"/>
        <end position="24"/>
    </location>
</feature>
<evidence type="ECO:0000313" key="3">
    <source>
        <dbReference type="EMBL" id="KGQ06343.1"/>
    </source>
</evidence>
<evidence type="ECO:0000259" key="2">
    <source>
        <dbReference type="PROSITE" id="PS00214"/>
    </source>
</evidence>
<comment type="caution">
    <text evidence="3">The sequence shown here is derived from an EMBL/GenBank/DDBJ whole genome shotgun (WGS) entry which is preliminary data.</text>
</comment>
<proteinExistence type="inferred from homology"/>
<organism evidence="3 4">
    <name type="scientific">Beauveria bassiana D1-5</name>
    <dbReference type="NCBI Taxonomy" id="1245745"/>
    <lineage>
        <taxon>Eukaryota</taxon>
        <taxon>Fungi</taxon>
        <taxon>Dikarya</taxon>
        <taxon>Ascomycota</taxon>
        <taxon>Pezizomycotina</taxon>
        <taxon>Sordariomycetes</taxon>
        <taxon>Hypocreomycetidae</taxon>
        <taxon>Hypocreales</taxon>
        <taxon>Cordycipitaceae</taxon>
        <taxon>Beauveria</taxon>
    </lineage>
</organism>
<dbReference type="HOGENOM" id="CLU_1065544_0_0_1"/>
<dbReference type="eggNOG" id="KOG4015">
    <property type="taxonomic scope" value="Eukaryota"/>
</dbReference>
<dbReference type="InterPro" id="IPR031259">
    <property type="entry name" value="ILBP"/>
</dbReference>
<reference evidence="3 4" key="1">
    <citation type="submission" date="2012-10" db="EMBL/GenBank/DDBJ databases">
        <title>Genome sequencing and analysis of entomopathogenic fungi Beauveria bassiana D1-5.</title>
        <authorList>
            <person name="Li Q."/>
            <person name="Wang L."/>
            <person name="Zhang Z."/>
            <person name="Wang Q."/>
            <person name="Ren J."/>
            <person name="Wang M."/>
            <person name="Xu W."/>
            <person name="Wang J."/>
            <person name="Lu Y."/>
            <person name="Du Q."/>
            <person name="Sun Z."/>
        </authorList>
    </citation>
    <scope>NUCLEOTIDE SEQUENCE [LARGE SCALE GENOMIC DNA]</scope>
    <source>
        <strain evidence="3 4">D1-5</strain>
    </source>
</reference>
<dbReference type="SUPFAM" id="SSF50814">
    <property type="entry name" value="Lipocalins"/>
    <property type="match status" value="1"/>
</dbReference>
<dbReference type="AlphaFoldDB" id="A0A0A2VFJ0"/>
<dbReference type="PROSITE" id="PS00214">
    <property type="entry name" value="FABP"/>
    <property type="match status" value="1"/>
</dbReference>
<dbReference type="STRING" id="1245745.A0A0A2VFJ0"/>
<dbReference type="GO" id="GO:0008289">
    <property type="term" value="F:lipid binding"/>
    <property type="evidence" value="ECO:0007669"/>
    <property type="project" value="InterPro"/>
</dbReference>
<dbReference type="OrthoDB" id="354351at2759"/>
<dbReference type="InterPro" id="IPR000463">
    <property type="entry name" value="Fatty_acid-bd"/>
</dbReference>
<dbReference type="PRINTS" id="PR00178">
    <property type="entry name" value="FATTYACIDBP"/>
</dbReference>
<evidence type="ECO:0000256" key="1">
    <source>
        <dbReference type="ARBA" id="ARBA00008390"/>
    </source>
</evidence>
<dbReference type="InterPro" id="IPR012674">
    <property type="entry name" value="Calycin"/>
</dbReference>
<dbReference type="Proteomes" id="UP000030106">
    <property type="component" value="Unassembled WGS sequence"/>
</dbReference>